<dbReference type="SUPFAM" id="SSF64288">
    <property type="entry name" value="Chorismate lyase-like"/>
    <property type="match status" value="1"/>
</dbReference>
<dbReference type="InterPro" id="IPR000524">
    <property type="entry name" value="Tscrpt_reg_HTH_GntR"/>
</dbReference>
<organism evidence="5 6">
    <name type="scientific">Neomoorella glycerini</name>
    <dbReference type="NCBI Taxonomy" id="55779"/>
    <lineage>
        <taxon>Bacteria</taxon>
        <taxon>Bacillati</taxon>
        <taxon>Bacillota</taxon>
        <taxon>Clostridia</taxon>
        <taxon>Neomoorellales</taxon>
        <taxon>Neomoorellaceae</taxon>
        <taxon>Neomoorella</taxon>
    </lineage>
</organism>
<evidence type="ECO:0000256" key="1">
    <source>
        <dbReference type="ARBA" id="ARBA00023015"/>
    </source>
</evidence>
<evidence type="ECO:0000256" key="2">
    <source>
        <dbReference type="ARBA" id="ARBA00023125"/>
    </source>
</evidence>
<dbReference type="PRINTS" id="PR00035">
    <property type="entry name" value="HTHGNTR"/>
</dbReference>
<dbReference type="SUPFAM" id="SSF46785">
    <property type="entry name" value="Winged helix' DNA-binding domain"/>
    <property type="match status" value="1"/>
</dbReference>
<keyword evidence="6" id="KW-1185">Reference proteome</keyword>
<dbReference type="Pfam" id="PF00392">
    <property type="entry name" value="GntR"/>
    <property type="match status" value="1"/>
</dbReference>
<dbReference type="InterPro" id="IPR011663">
    <property type="entry name" value="UTRA"/>
</dbReference>
<evidence type="ECO:0000313" key="6">
    <source>
        <dbReference type="Proteomes" id="UP000425916"/>
    </source>
</evidence>
<proteinExistence type="predicted"/>
<sequence>MALNLKLERNTLRGQAADLLLAMIKEKHFPDNKLPGEEELARLMGVSRATVREALSSLARLGYITKKHGKGNYGHPTIANLPARLDMTTDFLDLLNGQGWSPRVVHRDLRRTRNFSPEAGAALGLTAGDEVIKLDRIYYLDDRPAILAEIEIPSQRLQQLPDGEVDNLAFKDFYETYCAGELVKMVINIKSRIYPRGAELFKVDMATPLLWWEEKWLTLEDEPACYASIYFNPGATSITMVVNLV</sequence>
<dbReference type="PANTHER" id="PTHR44846">
    <property type="entry name" value="MANNOSYL-D-GLYCERATE TRANSPORT/METABOLISM SYSTEM REPRESSOR MNGR-RELATED"/>
    <property type="match status" value="1"/>
</dbReference>
<dbReference type="RefSeq" id="WP_156275831.1">
    <property type="nucleotide sequence ID" value="NZ_CP046244.1"/>
</dbReference>
<dbReference type="OrthoDB" id="457376at2"/>
<dbReference type="PROSITE" id="PS50949">
    <property type="entry name" value="HTH_GNTR"/>
    <property type="match status" value="1"/>
</dbReference>
<keyword evidence="3" id="KW-0804">Transcription</keyword>
<dbReference type="InterPro" id="IPR036388">
    <property type="entry name" value="WH-like_DNA-bd_sf"/>
</dbReference>
<gene>
    <name evidence="5" type="primary">fadR_3</name>
    <name evidence="5" type="ORF">MGLY_33800</name>
</gene>
<dbReference type="SMART" id="SM00866">
    <property type="entry name" value="UTRA"/>
    <property type="match status" value="1"/>
</dbReference>
<evidence type="ECO:0000256" key="3">
    <source>
        <dbReference type="ARBA" id="ARBA00023163"/>
    </source>
</evidence>
<name>A0A6I5ZWD7_9FIRM</name>
<dbReference type="GO" id="GO:0003677">
    <property type="term" value="F:DNA binding"/>
    <property type="evidence" value="ECO:0007669"/>
    <property type="project" value="UniProtKB-KW"/>
</dbReference>
<dbReference type="InterPro" id="IPR050679">
    <property type="entry name" value="Bact_HTH_transcr_reg"/>
</dbReference>
<dbReference type="Gene3D" id="3.40.1410.10">
    <property type="entry name" value="Chorismate lyase-like"/>
    <property type="match status" value="1"/>
</dbReference>
<dbReference type="PANTHER" id="PTHR44846:SF1">
    <property type="entry name" value="MANNOSYL-D-GLYCERATE TRANSPORT_METABOLISM SYSTEM REPRESSOR MNGR-RELATED"/>
    <property type="match status" value="1"/>
</dbReference>
<evidence type="ECO:0000313" key="5">
    <source>
        <dbReference type="EMBL" id="QGP93955.1"/>
    </source>
</evidence>
<dbReference type="Pfam" id="PF07702">
    <property type="entry name" value="UTRA"/>
    <property type="match status" value="1"/>
</dbReference>
<accession>A0A6I5ZWD7</accession>
<dbReference type="CDD" id="cd07377">
    <property type="entry name" value="WHTH_GntR"/>
    <property type="match status" value="1"/>
</dbReference>
<dbReference type="EMBL" id="CP046244">
    <property type="protein sequence ID" value="QGP93955.1"/>
    <property type="molecule type" value="Genomic_DNA"/>
</dbReference>
<dbReference type="Gene3D" id="1.10.10.10">
    <property type="entry name" value="Winged helix-like DNA-binding domain superfamily/Winged helix DNA-binding domain"/>
    <property type="match status" value="1"/>
</dbReference>
<feature type="domain" description="HTH gntR-type" evidence="4">
    <location>
        <begin position="10"/>
        <end position="77"/>
    </location>
</feature>
<keyword evidence="1" id="KW-0805">Transcription regulation</keyword>
<protein>
    <submittedName>
        <fullName evidence="5">Fatty acid metabolism regulator protein</fullName>
    </submittedName>
</protein>
<keyword evidence="2" id="KW-0238">DNA-binding</keyword>
<dbReference type="Proteomes" id="UP000425916">
    <property type="component" value="Chromosome"/>
</dbReference>
<dbReference type="AlphaFoldDB" id="A0A6I5ZWD7"/>
<dbReference type="SMART" id="SM00345">
    <property type="entry name" value="HTH_GNTR"/>
    <property type="match status" value="1"/>
</dbReference>
<dbReference type="GO" id="GO:0045892">
    <property type="term" value="P:negative regulation of DNA-templated transcription"/>
    <property type="evidence" value="ECO:0007669"/>
    <property type="project" value="TreeGrafter"/>
</dbReference>
<dbReference type="GO" id="GO:0003700">
    <property type="term" value="F:DNA-binding transcription factor activity"/>
    <property type="evidence" value="ECO:0007669"/>
    <property type="project" value="InterPro"/>
</dbReference>
<evidence type="ECO:0000259" key="4">
    <source>
        <dbReference type="PROSITE" id="PS50949"/>
    </source>
</evidence>
<reference evidence="5 6" key="1">
    <citation type="submission" date="2019-11" db="EMBL/GenBank/DDBJ databases">
        <title>Genome sequence of Moorella glycerini DSM11254.</title>
        <authorList>
            <person name="Poehlein A."/>
            <person name="Boeer T."/>
            <person name="Daniel R."/>
        </authorList>
    </citation>
    <scope>NUCLEOTIDE SEQUENCE [LARGE SCALE GENOMIC DNA]</scope>
    <source>
        <strain evidence="5 6">DSM 11254</strain>
    </source>
</reference>
<dbReference type="InterPro" id="IPR036390">
    <property type="entry name" value="WH_DNA-bd_sf"/>
</dbReference>
<dbReference type="InterPro" id="IPR028978">
    <property type="entry name" value="Chorismate_lyase_/UTRA_dom_sf"/>
</dbReference>